<dbReference type="PROSITE" id="PS50977">
    <property type="entry name" value="HTH_TETR_2"/>
    <property type="match status" value="1"/>
</dbReference>
<dbReference type="KEGG" id="sxn:IAG42_04005"/>
<dbReference type="Proteomes" id="UP000516428">
    <property type="component" value="Chromosome"/>
</dbReference>
<evidence type="ECO:0000313" key="6">
    <source>
        <dbReference type="EMBL" id="QNS02869.1"/>
    </source>
</evidence>
<keyword evidence="3" id="KW-0804">Transcription</keyword>
<evidence type="ECO:0000256" key="4">
    <source>
        <dbReference type="PROSITE-ProRule" id="PRU00335"/>
    </source>
</evidence>
<evidence type="ECO:0000256" key="1">
    <source>
        <dbReference type="ARBA" id="ARBA00023015"/>
    </source>
</evidence>
<dbReference type="InterPro" id="IPR050109">
    <property type="entry name" value="HTH-type_TetR-like_transc_reg"/>
</dbReference>
<dbReference type="SUPFAM" id="SSF46689">
    <property type="entry name" value="Homeodomain-like"/>
    <property type="match status" value="1"/>
</dbReference>
<dbReference type="RefSeq" id="WP_188335624.1">
    <property type="nucleotide sequence ID" value="NZ_CP061281.1"/>
</dbReference>
<evidence type="ECO:0000256" key="3">
    <source>
        <dbReference type="ARBA" id="ARBA00023163"/>
    </source>
</evidence>
<dbReference type="PANTHER" id="PTHR30055">
    <property type="entry name" value="HTH-TYPE TRANSCRIPTIONAL REGULATOR RUTR"/>
    <property type="match status" value="1"/>
</dbReference>
<dbReference type="PRINTS" id="PR00455">
    <property type="entry name" value="HTHTETR"/>
</dbReference>
<evidence type="ECO:0000313" key="7">
    <source>
        <dbReference type="Proteomes" id="UP000516428"/>
    </source>
</evidence>
<dbReference type="EMBL" id="CP061281">
    <property type="protein sequence ID" value="QNS02869.1"/>
    <property type="molecule type" value="Genomic_DNA"/>
</dbReference>
<keyword evidence="2 4" id="KW-0238">DNA-binding</keyword>
<sequence>MGARDDVRRRYASPLREQRARQTRQAVLAAATRLFVARGYAATSLADIAAGAEVARPTVFAAYGSKAALLREAVDQALAGDDEPVPVAERPWFRPVWDARTPEAVLRAYAEVCRVIGERAAEIFEVVRRAADGGAEPAALWDTMQRNRRAGAAMVVDRLEALASAPPALERERAVDVVWMYNDPAHYRSLVLTCGWSGEEYAAWIAGQMAHGLGVALGGGRRRGR</sequence>
<dbReference type="GO" id="GO:0000976">
    <property type="term" value="F:transcription cis-regulatory region binding"/>
    <property type="evidence" value="ECO:0007669"/>
    <property type="project" value="TreeGrafter"/>
</dbReference>
<evidence type="ECO:0000259" key="5">
    <source>
        <dbReference type="PROSITE" id="PS50977"/>
    </source>
</evidence>
<dbReference type="PANTHER" id="PTHR30055:SF234">
    <property type="entry name" value="HTH-TYPE TRANSCRIPTIONAL REGULATOR BETI"/>
    <property type="match status" value="1"/>
</dbReference>
<name>A0A7H1B2B4_9ACTN</name>
<dbReference type="InterPro" id="IPR001647">
    <property type="entry name" value="HTH_TetR"/>
</dbReference>
<dbReference type="InterPro" id="IPR009057">
    <property type="entry name" value="Homeodomain-like_sf"/>
</dbReference>
<dbReference type="Pfam" id="PF00440">
    <property type="entry name" value="TetR_N"/>
    <property type="match status" value="1"/>
</dbReference>
<keyword evidence="1" id="KW-0805">Transcription regulation</keyword>
<keyword evidence="7" id="KW-1185">Reference proteome</keyword>
<organism evidence="6 7">
    <name type="scientific">Streptomyces xanthii</name>
    <dbReference type="NCBI Taxonomy" id="2768069"/>
    <lineage>
        <taxon>Bacteria</taxon>
        <taxon>Bacillati</taxon>
        <taxon>Actinomycetota</taxon>
        <taxon>Actinomycetes</taxon>
        <taxon>Kitasatosporales</taxon>
        <taxon>Streptomycetaceae</taxon>
        <taxon>Streptomyces</taxon>
    </lineage>
</organism>
<gene>
    <name evidence="6" type="ORF">IAG42_04005</name>
</gene>
<dbReference type="Gene3D" id="1.10.357.10">
    <property type="entry name" value="Tetracycline Repressor, domain 2"/>
    <property type="match status" value="1"/>
</dbReference>
<proteinExistence type="predicted"/>
<evidence type="ECO:0000256" key="2">
    <source>
        <dbReference type="ARBA" id="ARBA00023125"/>
    </source>
</evidence>
<accession>A0A7H1B2B4</accession>
<dbReference type="GO" id="GO:0003700">
    <property type="term" value="F:DNA-binding transcription factor activity"/>
    <property type="evidence" value="ECO:0007669"/>
    <property type="project" value="TreeGrafter"/>
</dbReference>
<feature type="DNA-binding region" description="H-T-H motif" evidence="4">
    <location>
        <begin position="44"/>
        <end position="63"/>
    </location>
</feature>
<feature type="domain" description="HTH tetR-type" evidence="5">
    <location>
        <begin position="21"/>
        <end position="81"/>
    </location>
</feature>
<reference evidence="6 7" key="1">
    <citation type="submission" date="2020-09" db="EMBL/GenBank/DDBJ databases">
        <title>A novel species.</title>
        <authorList>
            <person name="Gao J."/>
        </authorList>
    </citation>
    <scope>NUCLEOTIDE SEQUENCE [LARGE SCALE GENOMIC DNA]</scope>
    <source>
        <strain evidence="6 7">CRXT-Y-14</strain>
    </source>
</reference>
<dbReference type="AlphaFoldDB" id="A0A7H1B2B4"/>
<protein>
    <submittedName>
        <fullName evidence="6">TetR family transcriptional regulator</fullName>
    </submittedName>
</protein>